<proteinExistence type="predicted"/>
<evidence type="ECO:0000313" key="1">
    <source>
        <dbReference type="EMBL" id="MEQ2196011.1"/>
    </source>
</evidence>
<comment type="caution">
    <text evidence="1">The sequence shown here is derived from an EMBL/GenBank/DDBJ whole genome shotgun (WGS) entry which is preliminary data.</text>
</comment>
<dbReference type="Proteomes" id="UP001434883">
    <property type="component" value="Unassembled WGS sequence"/>
</dbReference>
<keyword evidence="2" id="KW-1185">Reference proteome</keyword>
<accession>A0ABV0QKT9</accession>
<gene>
    <name evidence="1" type="ORF">XENOCAPTIV_022070</name>
</gene>
<organism evidence="1 2">
    <name type="scientific">Xenoophorus captivus</name>
    <dbReference type="NCBI Taxonomy" id="1517983"/>
    <lineage>
        <taxon>Eukaryota</taxon>
        <taxon>Metazoa</taxon>
        <taxon>Chordata</taxon>
        <taxon>Craniata</taxon>
        <taxon>Vertebrata</taxon>
        <taxon>Euteleostomi</taxon>
        <taxon>Actinopterygii</taxon>
        <taxon>Neopterygii</taxon>
        <taxon>Teleostei</taxon>
        <taxon>Neoteleostei</taxon>
        <taxon>Acanthomorphata</taxon>
        <taxon>Ovalentaria</taxon>
        <taxon>Atherinomorphae</taxon>
        <taxon>Cyprinodontiformes</taxon>
        <taxon>Goodeidae</taxon>
        <taxon>Xenoophorus</taxon>
    </lineage>
</organism>
<reference evidence="1 2" key="1">
    <citation type="submission" date="2021-06" db="EMBL/GenBank/DDBJ databases">
        <authorList>
            <person name="Palmer J.M."/>
        </authorList>
    </citation>
    <scope>NUCLEOTIDE SEQUENCE [LARGE SCALE GENOMIC DNA]</scope>
    <source>
        <strain evidence="1 2">XC_2019</strain>
        <tissue evidence="1">Muscle</tissue>
    </source>
</reference>
<protein>
    <submittedName>
        <fullName evidence="1">Uncharacterized protein</fullName>
    </submittedName>
</protein>
<sequence length="136" mass="15380">MELVPNRSVKQMLEAAGLGENRLTFQGSHTSPEEFKDFILSSFPKLRDGGGFELLKIAGSTRSRQLMVIPCPNSGYTVQYLKIPQSQIGNATIFIRPLQRNLNPNPVNSSLYLKQRATLNHWRNVCTEERSSLFLQ</sequence>
<dbReference type="EMBL" id="JAHRIN010013286">
    <property type="protein sequence ID" value="MEQ2196011.1"/>
    <property type="molecule type" value="Genomic_DNA"/>
</dbReference>
<name>A0ABV0QKT9_9TELE</name>
<evidence type="ECO:0000313" key="2">
    <source>
        <dbReference type="Proteomes" id="UP001434883"/>
    </source>
</evidence>